<keyword evidence="7" id="KW-1185">Reference proteome</keyword>
<evidence type="ECO:0000256" key="2">
    <source>
        <dbReference type="ARBA" id="ARBA00022963"/>
    </source>
</evidence>
<feature type="short sequence motif" description="GXSXG" evidence="4">
    <location>
        <begin position="31"/>
        <end position="35"/>
    </location>
</feature>
<dbReference type="GO" id="GO:0016787">
    <property type="term" value="F:hydrolase activity"/>
    <property type="evidence" value="ECO:0007669"/>
    <property type="project" value="UniProtKB-UniRule"/>
</dbReference>
<dbReference type="EMBL" id="AZDJ01000001">
    <property type="protein sequence ID" value="KRK74300.1"/>
    <property type="molecule type" value="Genomic_DNA"/>
</dbReference>
<evidence type="ECO:0000313" key="6">
    <source>
        <dbReference type="EMBL" id="KRK74300.1"/>
    </source>
</evidence>
<keyword evidence="2 4" id="KW-0442">Lipid degradation</keyword>
<evidence type="ECO:0000259" key="5">
    <source>
        <dbReference type="PROSITE" id="PS51635"/>
    </source>
</evidence>
<reference evidence="6 7" key="1">
    <citation type="journal article" date="2015" name="Genome Announc.">
        <title>Expanding the biotechnology potential of lactobacilli through comparative genomics of 213 strains and associated genera.</title>
        <authorList>
            <person name="Sun Z."/>
            <person name="Harris H.M."/>
            <person name="McCann A."/>
            <person name="Guo C."/>
            <person name="Argimon S."/>
            <person name="Zhang W."/>
            <person name="Yang X."/>
            <person name="Jeffery I.B."/>
            <person name="Cooney J.C."/>
            <person name="Kagawa T.F."/>
            <person name="Liu W."/>
            <person name="Song Y."/>
            <person name="Salvetti E."/>
            <person name="Wrobel A."/>
            <person name="Rasinkangas P."/>
            <person name="Parkhill J."/>
            <person name="Rea M.C."/>
            <person name="O'Sullivan O."/>
            <person name="Ritari J."/>
            <person name="Douillard F.P."/>
            <person name="Paul Ross R."/>
            <person name="Yang R."/>
            <person name="Briner A.E."/>
            <person name="Felis G.E."/>
            <person name="de Vos W.M."/>
            <person name="Barrangou R."/>
            <person name="Klaenhammer T.R."/>
            <person name="Caufield P.W."/>
            <person name="Cui Y."/>
            <person name="Zhang H."/>
            <person name="O'Toole P.W."/>
        </authorList>
    </citation>
    <scope>NUCLEOTIDE SEQUENCE [LARGE SCALE GENOMIC DNA]</scope>
    <source>
        <strain evidence="6 7">JCM 17158</strain>
    </source>
</reference>
<name>A0A0R1JT82_9LACO</name>
<dbReference type="AlphaFoldDB" id="A0A0R1JT82"/>
<protein>
    <submittedName>
        <fullName evidence="6">Esterase of the alpha-beta hydrolase superfamily protein</fullName>
    </submittedName>
</protein>
<feature type="short sequence motif" description="GXGXXG" evidence="4">
    <location>
        <begin position="5"/>
        <end position="10"/>
    </location>
</feature>
<dbReference type="GO" id="GO:0016042">
    <property type="term" value="P:lipid catabolic process"/>
    <property type="evidence" value="ECO:0007669"/>
    <property type="project" value="UniProtKB-UniRule"/>
</dbReference>
<dbReference type="PROSITE" id="PS51635">
    <property type="entry name" value="PNPLA"/>
    <property type="match status" value="1"/>
</dbReference>
<evidence type="ECO:0000256" key="3">
    <source>
        <dbReference type="ARBA" id="ARBA00023098"/>
    </source>
</evidence>
<sequence>MCFGGGGVRGAFQAGVWQAIADLVTPTFTIGSSIGAINAFATTRLTPRELTQWWRSRAPRHVPPQVTRQPAFAALINTLTTLPTRQPWPALALATRLGRPRQIVVRKLGGADTATWLLASAAIPGWLRPVRVGDARYIDGGVLNDLPVDIAYDLGADYVIAIAAAGLGPVPKRQADVLITPPEWAKHMLNFAPAHREQLLAAGVAVGRRLRARLAVEISR</sequence>
<accession>A0A0R1JT82</accession>
<organism evidence="6 7">
    <name type="scientific">Lacticaseibacillus nasuensis JCM 17158</name>
    <dbReference type="NCBI Taxonomy" id="1291734"/>
    <lineage>
        <taxon>Bacteria</taxon>
        <taxon>Bacillati</taxon>
        <taxon>Bacillota</taxon>
        <taxon>Bacilli</taxon>
        <taxon>Lactobacillales</taxon>
        <taxon>Lactobacillaceae</taxon>
        <taxon>Lacticaseibacillus</taxon>
    </lineage>
</organism>
<dbReference type="InterPro" id="IPR050301">
    <property type="entry name" value="NTE"/>
</dbReference>
<dbReference type="SUPFAM" id="SSF52151">
    <property type="entry name" value="FabD/lysophospholipase-like"/>
    <property type="match status" value="1"/>
</dbReference>
<keyword evidence="1 4" id="KW-0378">Hydrolase</keyword>
<feature type="domain" description="PNPLA" evidence="5">
    <location>
        <begin position="1"/>
        <end position="152"/>
    </location>
</feature>
<dbReference type="PANTHER" id="PTHR14226:SF29">
    <property type="entry name" value="NEUROPATHY TARGET ESTERASE SWS"/>
    <property type="match status" value="1"/>
</dbReference>
<feature type="active site" description="Proton acceptor" evidence="4">
    <location>
        <position position="139"/>
    </location>
</feature>
<proteinExistence type="predicted"/>
<dbReference type="InterPro" id="IPR002641">
    <property type="entry name" value="PNPLA_dom"/>
</dbReference>
<evidence type="ECO:0000256" key="1">
    <source>
        <dbReference type="ARBA" id="ARBA00022801"/>
    </source>
</evidence>
<keyword evidence="3 4" id="KW-0443">Lipid metabolism</keyword>
<dbReference type="Gene3D" id="3.40.1090.10">
    <property type="entry name" value="Cytosolic phospholipase A2 catalytic domain"/>
    <property type="match status" value="2"/>
</dbReference>
<dbReference type="PANTHER" id="PTHR14226">
    <property type="entry name" value="NEUROPATHY TARGET ESTERASE/SWISS CHEESE D.MELANOGASTER"/>
    <property type="match status" value="1"/>
</dbReference>
<dbReference type="InterPro" id="IPR016035">
    <property type="entry name" value="Acyl_Trfase/lysoPLipase"/>
</dbReference>
<dbReference type="Pfam" id="PF01734">
    <property type="entry name" value="Patatin"/>
    <property type="match status" value="2"/>
</dbReference>
<comment type="caution">
    <text evidence="6">The sequence shown here is derived from an EMBL/GenBank/DDBJ whole genome shotgun (WGS) entry which is preliminary data.</text>
</comment>
<dbReference type="PATRIC" id="fig|1291734.4.peg.928"/>
<feature type="active site" description="Nucleophile" evidence="4">
    <location>
        <position position="33"/>
    </location>
</feature>
<feature type="short sequence motif" description="DGA/G" evidence="4">
    <location>
        <begin position="139"/>
        <end position="141"/>
    </location>
</feature>
<evidence type="ECO:0000256" key="4">
    <source>
        <dbReference type="PROSITE-ProRule" id="PRU01161"/>
    </source>
</evidence>
<gene>
    <name evidence="6" type="ORF">FD02_GL000901</name>
</gene>
<dbReference type="STRING" id="1291734.FD02_GL000901"/>
<evidence type="ECO:0000313" key="7">
    <source>
        <dbReference type="Proteomes" id="UP000051804"/>
    </source>
</evidence>
<dbReference type="Proteomes" id="UP000051804">
    <property type="component" value="Unassembled WGS sequence"/>
</dbReference>